<reference evidence="1" key="1">
    <citation type="submission" date="2019-08" db="EMBL/GenBank/DDBJ databases">
        <authorList>
            <person name="Kucharzyk K."/>
            <person name="Murdoch R.W."/>
            <person name="Higgins S."/>
            <person name="Loffler F."/>
        </authorList>
    </citation>
    <scope>NUCLEOTIDE SEQUENCE</scope>
</reference>
<comment type="caution">
    <text evidence="1">The sequence shown here is derived from an EMBL/GenBank/DDBJ whole genome shotgun (WGS) entry which is preliminary data.</text>
</comment>
<protein>
    <recommendedName>
        <fullName evidence="2">Gfo/Idh/MocA-like oxidoreductase bacterial type C-terminal domain-containing protein</fullName>
    </recommendedName>
</protein>
<accession>A0A645BEL8</accession>
<sequence length="133" mass="14773">MAGGKIQPAKLNPGKEIYSKELTFKGGSHGSTLSIIPEEKAKGMEKYLPEVPISPSNHFENFLLACQGKEESRSPFKVSGPLSQVFCLGVAAQRLNRKIVFDRETKHVTNDAFADAFLTGEPPRKGWEDYYKI</sequence>
<evidence type="ECO:0000313" key="1">
    <source>
        <dbReference type="EMBL" id="MPM63890.1"/>
    </source>
</evidence>
<organism evidence="1">
    <name type="scientific">bioreactor metagenome</name>
    <dbReference type="NCBI Taxonomy" id="1076179"/>
    <lineage>
        <taxon>unclassified sequences</taxon>
        <taxon>metagenomes</taxon>
        <taxon>ecological metagenomes</taxon>
    </lineage>
</organism>
<name>A0A645BEL8_9ZZZZ</name>
<proteinExistence type="predicted"/>
<dbReference type="EMBL" id="VSSQ01019657">
    <property type="protein sequence ID" value="MPM63890.1"/>
    <property type="molecule type" value="Genomic_DNA"/>
</dbReference>
<gene>
    <name evidence="1" type="ORF">SDC9_110774</name>
</gene>
<evidence type="ECO:0008006" key="2">
    <source>
        <dbReference type="Google" id="ProtNLM"/>
    </source>
</evidence>
<dbReference type="AlphaFoldDB" id="A0A645BEL8"/>